<dbReference type="EMBL" id="KZ084152">
    <property type="protein sequence ID" value="OSC97353.1"/>
    <property type="molecule type" value="Genomic_DNA"/>
</dbReference>
<sequence length="54" mass="5999">IILFDSGATKHMSCHRERFVSYAEIPPRTIHAADNHTFKAIGRGDMCIDLPNGS</sequence>
<organism evidence="2 3">
    <name type="scientific">Trametes coccinea (strain BRFM310)</name>
    <name type="common">Pycnoporus coccineus</name>
    <dbReference type="NCBI Taxonomy" id="1353009"/>
    <lineage>
        <taxon>Eukaryota</taxon>
        <taxon>Fungi</taxon>
        <taxon>Dikarya</taxon>
        <taxon>Basidiomycota</taxon>
        <taxon>Agaricomycotina</taxon>
        <taxon>Agaricomycetes</taxon>
        <taxon>Polyporales</taxon>
        <taxon>Polyporaceae</taxon>
        <taxon>Trametes</taxon>
    </lineage>
</organism>
<dbReference type="Pfam" id="PF22936">
    <property type="entry name" value="Pol_BBD"/>
    <property type="match status" value="1"/>
</dbReference>
<dbReference type="Proteomes" id="UP000193067">
    <property type="component" value="Unassembled WGS sequence"/>
</dbReference>
<gene>
    <name evidence="2" type="ORF">PYCCODRAFT_1334683</name>
</gene>
<feature type="non-terminal residue" evidence="2">
    <location>
        <position position="54"/>
    </location>
</feature>
<feature type="non-terminal residue" evidence="2">
    <location>
        <position position="1"/>
    </location>
</feature>
<reference evidence="2 3" key="1">
    <citation type="journal article" date="2015" name="Biotechnol. Biofuels">
        <title>Enhanced degradation of softwood versus hardwood by the white-rot fungus Pycnoporus coccineus.</title>
        <authorList>
            <person name="Couturier M."/>
            <person name="Navarro D."/>
            <person name="Chevret D."/>
            <person name="Henrissat B."/>
            <person name="Piumi F."/>
            <person name="Ruiz-Duenas F.J."/>
            <person name="Martinez A.T."/>
            <person name="Grigoriev I.V."/>
            <person name="Riley R."/>
            <person name="Lipzen A."/>
            <person name="Berrin J.G."/>
            <person name="Master E.R."/>
            <person name="Rosso M.N."/>
        </authorList>
    </citation>
    <scope>NUCLEOTIDE SEQUENCE [LARGE SCALE GENOMIC DNA]</scope>
    <source>
        <strain evidence="2 3">BRFM310</strain>
    </source>
</reference>
<dbReference type="InterPro" id="IPR054722">
    <property type="entry name" value="PolX-like_BBD"/>
</dbReference>
<accession>A0A1Y2I9J0</accession>
<feature type="domain" description="Retrovirus-related Pol polyprotein from transposon TNT 1-94-like beta-barrel" evidence="1">
    <location>
        <begin position="3"/>
        <end position="53"/>
    </location>
</feature>
<protein>
    <recommendedName>
        <fullName evidence="1">Retrovirus-related Pol polyprotein from transposon TNT 1-94-like beta-barrel domain-containing protein</fullName>
    </recommendedName>
</protein>
<evidence type="ECO:0000259" key="1">
    <source>
        <dbReference type="Pfam" id="PF22936"/>
    </source>
</evidence>
<proteinExistence type="predicted"/>
<evidence type="ECO:0000313" key="2">
    <source>
        <dbReference type="EMBL" id="OSC97353.1"/>
    </source>
</evidence>
<dbReference type="OrthoDB" id="3251181at2759"/>
<evidence type="ECO:0000313" key="3">
    <source>
        <dbReference type="Proteomes" id="UP000193067"/>
    </source>
</evidence>
<dbReference type="AlphaFoldDB" id="A0A1Y2I9J0"/>
<name>A0A1Y2I9J0_TRAC3</name>
<keyword evidence="3" id="KW-1185">Reference proteome</keyword>